<evidence type="ECO:0000256" key="11">
    <source>
        <dbReference type="ARBA" id="ARBA00023284"/>
    </source>
</evidence>
<evidence type="ECO:0000256" key="8">
    <source>
        <dbReference type="ARBA" id="ARBA00023136"/>
    </source>
</evidence>
<evidence type="ECO:0000256" key="6">
    <source>
        <dbReference type="ARBA" id="ARBA00022989"/>
    </source>
</evidence>
<proteinExistence type="inferred from homology"/>
<dbReference type="AlphaFoldDB" id="A0A1H3GFT0"/>
<evidence type="ECO:0000256" key="4">
    <source>
        <dbReference type="ARBA" id="ARBA00022692"/>
    </source>
</evidence>
<dbReference type="GO" id="GO:0006457">
    <property type="term" value="P:protein folding"/>
    <property type="evidence" value="ECO:0007669"/>
    <property type="project" value="InterPro"/>
</dbReference>
<keyword evidence="7" id="KW-0560">Oxidoreductase</keyword>
<dbReference type="GO" id="GO:0015035">
    <property type="term" value="F:protein-disulfide reductase activity"/>
    <property type="evidence" value="ECO:0007669"/>
    <property type="project" value="InterPro"/>
</dbReference>
<keyword evidence="5" id="KW-0249">Electron transport</keyword>
<dbReference type="InterPro" id="IPR023380">
    <property type="entry name" value="DsbB-like_sf"/>
</dbReference>
<accession>A0A1H3GFT0</accession>
<keyword evidence="10" id="KW-0143">Chaperone</keyword>
<dbReference type="Proteomes" id="UP000199170">
    <property type="component" value="Unassembled WGS sequence"/>
</dbReference>
<sequence length="183" mass="18962">MGENRDKRILSDGVRTRSRPGRRCGRPVRSSTRLPSHPVVASNTRVVLGAATAVASVATVGSLYFSLGLGLVPCDLCWYQRILMYPLVVVLGVAALEDRPGVARTALPLSGVGVVVAAYHVAIQVLPSSGGTCSVGGGCSSILYPMLDGLLTIPRLSLIAFVLVSVLTAGAWVDASGFRTAGS</sequence>
<reference evidence="15" key="1">
    <citation type="submission" date="2016-10" db="EMBL/GenBank/DDBJ databases">
        <authorList>
            <person name="Varghese N."/>
            <person name="Submissions S."/>
        </authorList>
    </citation>
    <scope>NUCLEOTIDE SEQUENCE [LARGE SCALE GENOMIC DNA]</scope>
    <source>
        <strain evidence="15">CGMCC 1.10118</strain>
    </source>
</reference>
<keyword evidence="4 13" id="KW-0812">Transmembrane</keyword>
<dbReference type="PANTHER" id="PTHR43469:SF1">
    <property type="entry name" value="SPBETA PROPHAGE-DERIVED DISULFIDE BOND FORMATION PROTEIN B"/>
    <property type="match status" value="1"/>
</dbReference>
<keyword evidence="9" id="KW-1015">Disulfide bond</keyword>
<comment type="similarity">
    <text evidence="2">Belongs to the DsbB family. BdbC subfamily.</text>
</comment>
<evidence type="ECO:0000256" key="13">
    <source>
        <dbReference type="SAM" id="Phobius"/>
    </source>
</evidence>
<feature type="transmembrane region" description="Helical" evidence="13">
    <location>
        <begin position="78"/>
        <end position="96"/>
    </location>
</feature>
<dbReference type="Pfam" id="PF02600">
    <property type="entry name" value="DsbB"/>
    <property type="match status" value="1"/>
</dbReference>
<evidence type="ECO:0000256" key="10">
    <source>
        <dbReference type="ARBA" id="ARBA00023186"/>
    </source>
</evidence>
<evidence type="ECO:0000256" key="7">
    <source>
        <dbReference type="ARBA" id="ARBA00023002"/>
    </source>
</evidence>
<feature type="compositionally biased region" description="Basic and acidic residues" evidence="12">
    <location>
        <begin position="1"/>
        <end position="10"/>
    </location>
</feature>
<keyword evidence="8 13" id="KW-0472">Membrane</keyword>
<feature type="transmembrane region" description="Helical" evidence="13">
    <location>
        <begin position="46"/>
        <end position="66"/>
    </location>
</feature>
<organism evidence="14 15">
    <name type="scientific">Halobellus clavatus</name>
    <dbReference type="NCBI Taxonomy" id="660517"/>
    <lineage>
        <taxon>Archaea</taxon>
        <taxon>Methanobacteriati</taxon>
        <taxon>Methanobacteriota</taxon>
        <taxon>Stenosarchaea group</taxon>
        <taxon>Halobacteria</taxon>
        <taxon>Halobacteriales</taxon>
        <taxon>Haloferacaceae</taxon>
        <taxon>Halobellus</taxon>
    </lineage>
</organism>
<feature type="transmembrane region" description="Helical" evidence="13">
    <location>
        <begin position="108"/>
        <end position="126"/>
    </location>
</feature>
<evidence type="ECO:0000313" key="14">
    <source>
        <dbReference type="EMBL" id="SDY02131.1"/>
    </source>
</evidence>
<evidence type="ECO:0000256" key="12">
    <source>
        <dbReference type="SAM" id="MobiDB-lite"/>
    </source>
</evidence>
<keyword evidence="15" id="KW-1185">Reference proteome</keyword>
<dbReference type="SUPFAM" id="SSF158442">
    <property type="entry name" value="DsbB-like"/>
    <property type="match status" value="1"/>
</dbReference>
<dbReference type="STRING" id="660517.SAMN04487946_105145"/>
<keyword evidence="11" id="KW-0676">Redox-active center</keyword>
<evidence type="ECO:0000256" key="2">
    <source>
        <dbReference type="ARBA" id="ARBA00007602"/>
    </source>
</evidence>
<evidence type="ECO:0000256" key="3">
    <source>
        <dbReference type="ARBA" id="ARBA00022448"/>
    </source>
</evidence>
<dbReference type="EMBL" id="FNPB01000005">
    <property type="protein sequence ID" value="SDY02131.1"/>
    <property type="molecule type" value="Genomic_DNA"/>
</dbReference>
<dbReference type="PANTHER" id="PTHR43469">
    <property type="entry name" value="DISULFIDE FORMATION PROTEIN-RELATED"/>
    <property type="match status" value="1"/>
</dbReference>
<feature type="region of interest" description="Disordered" evidence="12">
    <location>
        <begin position="1"/>
        <end position="36"/>
    </location>
</feature>
<feature type="compositionally biased region" description="Basic residues" evidence="12">
    <location>
        <begin position="16"/>
        <end position="26"/>
    </location>
</feature>
<comment type="subcellular location">
    <subcellularLocation>
        <location evidence="1">Membrane</location>
        <topology evidence="1">Multi-pass membrane protein</topology>
    </subcellularLocation>
</comment>
<feature type="transmembrane region" description="Helical" evidence="13">
    <location>
        <begin position="153"/>
        <end position="173"/>
    </location>
</feature>
<dbReference type="InterPro" id="IPR012187">
    <property type="entry name" value="Disulphide_bond_form_BdbC"/>
</dbReference>
<evidence type="ECO:0000256" key="5">
    <source>
        <dbReference type="ARBA" id="ARBA00022982"/>
    </source>
</evidence>
<evidence type="ECO:0000256" key="9">
    <source>
        <dbReference type="ARBA" id="ARBA00023157"/>
    </source>
</evidence>
<name>A0A1H3GFT0_9EURY</name>
<gene>
    <name evidence="14" type="ORF">SAMN04487946_105145</name>
</gene>
<keyword evidence="3" id="KW-0813">Transport</keyword>
<dbReference type="GO" id="GO:0016020">
    <property type="term" value="C:membrane"/>
    <property type="evidence" value="ECO:0007669"/>
    <property type="project" value="UniProtKB-SubCell"/>
</dbReference>
<evidence type="ECO:0000313" key="15">
    <source>
        <dbReference type="Proteomes" id="UP000199170"/>
    </source>
</evidence>
<protein>
    <submittedName>
        <fullName evidence="14">Disulfide bond formation protein DsbB</fullName>
    </submittedName>
</protein>
<dbReference type="Gene3D" id="1.20.1550.10">
    <property type="entry name" value="DsbB-like"/>
    <property type="match status" value="1"/>
</dbReference>
<dbReference type="InterPro" id="IPR003752">
    <property type="entry name" value="DiS_bond_form_DsbB/BdbC"/>
</dbReference>
<keyword evidence="6 13" id="KW-1133">Transmembrane helix</keyword>
<evidence type="ECO:0000256" key="1">
    <source>
        <dbReference type="ARBA" id="ARBA00004141"/>
    </source>
</evidence>